<dbReference type="Gene3D" id="2.40.50.40">
    <property type="match status" value="1"/>
</dbReference>
<dbReference type="PANTHER" id="PTHR33827:SF3">
    <property type="entry name" value="OS09G0346900 PROTEIN"/>
    <property type="match status" value="1"/>
</dbReference>
<name>A0ABM3KNZ4_CUCME</name>
<evidence type="ECO:0000313" key="3">
    <source>
        <dbReference type="RefSeq" id="XP_050939493.1"/>
    </source>
</evidence>
<feature type="domain" description="SAWADEE" evidence="1">
    <location>
        <begin position="168"/>
        <end position="268"/>
    </location>
</feature>
<sequence length="275" mass="32565">MERLRPRGRQMFSGFTKGEIEKMEKLLEESGEQSLNRDFCQKVTKRFNRSSGRAGKPVIKWTEVYDWLQSRLQDLPKIEKRMSEIPKACPSNKTQESSQGPEVQYAWSRGRLRQSLHLAKRALICRNWNLKQGHQKMVHGMMLPCSLHIDFLVLAKLVHRFVEPSELIVHQAFRVRFVGFGAEEDEWVNIKQAVRERSVPLEHSECQKVKAGDLVLCFQERRDQAIYYDAHIVEVQRRMHDIRGCRCLFLVRYDHDSTEEKVRLRRLCRRPTYQI</sequence>
<evidence type="ECO:0000313" key="2">
    <source>
        <dbReference type="Proteomes" id="UP001652600"/>
    </source>
</evidence>
<keyword evidence="2" id="KW-1185">Reference proteome</keyword>
<proteinExistence type="predicted"/>
<dbReference type="Proteomes" id="UP001652600">
    <property type="component" value="Chromosome 4"/>
</dbReference>
<organism evidence="2 3">
    <name type="scientific">Cucumis melo</name>
    <name type="common">Muskmelon</name>
    <dbReference type="NCBI Taxonomy" id="3656"/>
    <lineage>
        <taxon>Eukaryota</taxon>
        <taxon>Viridiplantae</taxon>
        <taxon>Streptophyta</taxon>
        <taxon>Embryophyta</taxon>
        <taxon>Tracheophyta</taxon>
        <taxon>Spermatophyta</taxon>
        <taxon>Magnoliopsida</taxon>
        <taxon>eudicotyledons</taxon>
        <taxon>Gunneridae</taxon>
        <taxon>Pentapetalae</taxon>
        <taxon>rosids</taxon>
        <taxon>fabids</taxon>
        <taxon>Cucurbitales</taxon>
        <taxon>Cucurbitaceae</taxon>
        <taxon>Benincaseae</taxon>
        <taxon>Cucumis</taxon>
    </lineage>
</organism>
<dbReference type="Pfam" id="PF16719">
    <property type="entry name" value="SAWADEE"/>
    <property type="match status" value="1"/>
</dbReference>
<dbReference type="GeneID" id="103503608"/>
<gene>
    <name evidence="3" type="primary">LOC103503608</name>
</gene>
<dbReference type="InterPro" id="IPR039276">
    <property type="entry name" value="SHH1/2"/>
</dbReference>
<dbReference type="Gene3D" id="2.30.30.140">
    <property type="match status" value="1"/>
</dbReference>
<dbReference type="PANTHER" id="PTHR33827">
    <property type="entry name" value="PROTEIN SAWADEE HOMEODOMAIN HOMOLOG 2"/>
    <property type="match status" value="1"/>
</dbReference>
<reference evidence="3" key="1">
    <citation type="submission" date="2025-08" db="UniProtKB">
        <authorList>
            <consortium name="RefSeq"/>
        </authorList>
    </citation>
    <scope>IDENTIFICATION</scope>
    <source>
        <tissue evidence="3">Stem</tissue>
    </source>
</reference>
<evidence type="ECO:0000259" key="1">
    <source>
        <dbReference type="Pfam" id="PF16719"/>
    </source>
</evidence>
<dbReference type="RefSeq" id="XP_050939493.1">
    <property type="nucleotide sequence ID" value="XM_051083536.1"/>
</dbReference>
<protein>
    <submittedName>
        <fullName evidence="3">Protein SAWADEE HOMEODOMAIN HOMOLOG 1-like isoform X1</fullName>
    </submittedName>
</protein>
<dbReference type="InterPro" id="IPR032001">
    <property type="entry name" value="SAWADEE_dom"/>
</dbReference>
<accession>A0ABM3KNZ4</accession>